<name>A0A382DHP5_9ZZZZ</name>
<proteinExistence type="predicted"/>
<organism evidence="1">
    <name type="scientific">marine metagenome</name>
    <dbReference type="NCBI Taxonomy" id="408172"/>
    <lineage>
        <taxon>unclassified sequences</taxon>
        <taxon>metagenomes</taxon>
        <taxon>ecological metagenomes</taxon>
    </lineage>
</organism>
<accession>A0A382DHP5</accession>
<gene>
    <name evidence="1" type="ORF">METZ01_LOCUS190639</name>
</gene>
<protein>
    <submittedName>
        <fullName evidence="1">Uncharacterized protein</fullName>
    </submittedName>
</protein>
<sequence>MGDHPRAPKRHPYDSPVHQAILLKAATSRRGQLEITDNLDVWRSGYNDALIAGYLRIRAC</sequence>
<evidence type="ECO:0000313" key="1">
    <source>
        <dbReference type="EMBL" id="SVB37785.1"/>
    </source>
</evidence>
<reference evidence="1" key="1">
    <citation type="submission" date="2018-05" db="EMBL/GenBank/DDBJ databases">
        <authorList>
            <person name="Lanie J.A."/>
            <person name="Ng W.-L."/>
            <person name="Kazmierczak K.M."/>
            <person name="Andrzejewski T.M."/>
            <person name="Davidsen T.M."/>
            <person name="Wayne K.J."/>
            <person name="Tettelin H."/>
            <person name="Glass J.I."/>
            <person name="Rusch D."/>
            <person name="Podicherti R."/>
            <person name="Tsui H.-C.T."/>
            <person name="Winkler M.E."/>
        </authorList>
    </citation>
    <scope>NUCLEOTIDE SEQUENCE</scope>
</reference>
<dbReference type="AlphaFoldDB" id="A0A382DHP5"/>
<dbReference type="EMBL" id="UINC01039383">
    <property type="protein sequence ID" value="SVB37785.1"/>
    <property type="molecule type" value="Genomic_DNA"/>
</dbReference>